<dbReference type="OrthoDB" id="9804077at2"/>
<dbReference type="GO" id="GO:0003735">
    <property type="term" value="F:structural constituent of ribosome"/>
    <property type="evidence" value="ECO:0007669"/>
    <property type="project" value="TreeGrafter"/>
</dbReference>
<gene>
    <name evidence="6" type="ORF">NIES30_08680</name>
</gene>
<dbReference type="SMART" id="SM00316">
    <property type="entry name" value="S1"/>
    <property type="match status" value="3"/>
</dbReference>
<comment type="function">
    <text evidence="4">Binds mRNA; thus facilitating recognition of the initiation point. It is needed to translate mRNA with a short Shine-Dalgarno (SD) purine-rich sequence.</text>
</comment>
<dbReference type="STRING" id="549789.NIES30_08680"/>
<dbReference type="CDD" id="cd04465">
    <property type="entry name" value="S1_RPS1_repeat_ec2_hs2"/>
    <property type="match status" value="1"/>
</dbReference>
<dbReference type="GO" id="GO:0003729">
    <property type="term" value="F:mRNA binding"/>
    <property type="evidence" value="ECO:0007669"/>
    <property type="project" value="TreeGrafter"/>
</dbReference>
<keyword evidence="2 6" id="KW-0689">Ribosomal protein</keyword>
<dbReference type="InterPro" id="IPR050437">
    <property type="entry name" value="Ribos_protein_bS1-like"/>
</dbReference>
<dbReference type="GO" id="GO:1990904">
    <property type="term" value="C:ribonucleoprotein complex"/>
    <property type="evidence" value="ECO:0007669"/>
    <property type="project" value="UniProtKB-KW"/>
</dbReference>
<dbReference type="PROSITE" id="PS50126">
    <property type="entry name" value="S1"/>
    <property type="match status" value="3"/>
</dbReference>
<protein>
    <submittedName>
        <fullName evidence="6">30S ribosomal protein S1</fullName>
    </submittedName>
</protein>
<dbReference type="CDD" id="cd05687">
    <property type="entry name" value="S1_RPS1_repeat_ec1_hs1"/>
    <property type="match status" value="1"/>
</dbReference>
<feature type="domain" description="S1 motif" evidence="5">
    <location>
        <begin position="22"/>
        <end position="91"/>
    </location>
</feature>
<dbReference type="GO" id="GO:0006412">
    <property type="term" value="P:translation"/>
    <property type="evidence" value="ECO:0007669"/>
    <property type="project" value="TreeGrafter"/>
</dbReference>
<evidence type="ECO:0000256" key="2">
    <source>
        <dbReference type="ARBA" id="ARBA00022980"/>
    </source>
</evidence>
<feature type="domain" description="S1 motif" evidence="5">
    <location>
        <begin position="188"/>
        <end position="256"/>
    </location>
</feature>
<dbReference type="InterPro" id="IPR035104">
    <property type="entry name" value="Ribosomal_protein_S1-like"/>
</dbReference>
<dbReference type="GO" id="GO:0005840">
    <property type="term" value="C:ribosome"/>
    <property type="evidence" value="ECO:0007669"/>
    <property type="project" value="UniProtKB-KW"/>
</dbReference>
<comment type="caution">
    <text evidence="6">The sequence shown here is derived from an EMBL/GenBank/DDBJ whole genome shotgun (WGS) entry which is preliminary data.</text>
</comment>
<evidence type="ECO:0000256" key="4">
    <source>
        <dbReference type="ARBA" id="ARBA00025604"/>
    </source>
</evidence>
<accession>A0A1U7J6L7</accession>
<dbReference type="InterPro" id="IPR003029">
    <property type="entry name" value="S1_domain"/>
</dbReference>
<dbReference type="Proteomes" id="UP000185557">
    <property type="component" value="Unassembled WGS sequence"/>
</dbReference>
<organism evidence="6 7">
    <name type="scientific">Phormidium tenue NIES-30</name>
    <dbReference type="NCBI Taxonomy" id="549789"/>
    <lineage>
        <taxon>Bacteria</taxon>
        <taxon>Bacillati</taxon>
        <taxon>Cyanobacteriota</taxon>
        <taxon>Cyanophyceae</taxon>
        <taxon>Oscillatoriophycideae</taxon>
        <taxon>Oscillatoriales</taxon>
        <taxon>Oscillatoriaceae</taxon>
        <taxon>Phormidium</taxon>
    </lineage>
</organism>
<reference evidence="6 7" key="1">
    <citation type="submission" date="2016-11" db="EMBL/GenBank/DDBJ databases">
        <title>Draft Genome Sequences of Nine Cyanobacterial Strains from Diverse Habitats.</title>
        <authorList>
            <person name="Zhu T."/>
            <person name="Hou S."/>
            <person name="Lu X."/>
            <person name="Hess W.R."/>
        </authorList>
    </citation>
    <scope>NUCLEOTIDE SEQUENCE [LARGE SCALE GENOMIC DNA]</scope>
    <source>
        <strain evidence="6 7">NIES-30</strain>
    </source>
</reference>
<evidence type="ECO:0000256" key="1">
    <source>
        <dbReference type="ARBA" id="ARBA00006767"/>
    </source>
</evidence>
<dbReference type="FunFam" id="2.40.50.140:FF:000103">
    <property type="entry name" value="protein RRP5 homolog"/>
    <property type="match status" value="1"/>
</dbReference>
<evidence type="ECO:0000313" key="6">
    <source>
        <dbReference type="EMBL" id="OKH48618.1"/>
    </source>
</evidence>
<keyword evidence="7" id="KW-1185">Reference proteome</keyword>
<dbReference type="RefSeq" id="WP_073608030.1">
    <property type="nucleotide sequence ID" value="NZ_MRCG01000005.1"/>
</dbReference>
<name>A0A1U7J6L7_9CYAN</name>
<dbReference type="EMBL" id="MRCG01000005">
    <property type="protein sequence ID" value="OKH48618.1"/>
    <property type="molecule type" value="Genomic_DNA"/>
</dbReference>
<evidence type="ECO:0000256" key="3">
    <source>
        <dbReference type="ARBA" id="ARBA00023274"/>
    </source>
</evidence>
<evidence type="ECO:0000259" key="5">
    <source>
        <dbReference type="PROSITE" id="PS50126"/>
    </source>
</evidence>
<dbReference type="Pfam" id="PF00575">
    <property type="entry name" value="S1"/>
    <property type="match status" value="3"/>
</dbReference>
<comment type="similarity">
    <text evidence="1">Belongs to the bacterial ribosomal protein bS1 family.</text>
</comment>
<dbReference type="InterPro" id="IPR012340">
    <property type="entry name" value="NA-bd_OB-fold"/>
</dbReference>
<dbReference type="PRINTS" id="PR00681">
    <property type="entry name" value="RIBOSOMALS1"/>
</dbReference>
<evidence type="ECO:0000313" key="7">
    <source>
        <dbReference type="Proteomes" id="UP000185557"/>
    </source>
</evidence>
<dbReference type="PANTHER" id="PTHR10724">
    <property type="entry name" value="30S RIBOSOMAL PROTEIN S1"/>
    <property type="match status" value="1"/>
</dbReference>
<keyword evidence="3" id="KW-0687">Ribonucleoprotein</keyword>
<feature type="domain" description="S1 motif" evidence="5">
    <location>
        <begin position="109"/>
        <end position="174"/>
    </location>
</feature>
<dbReference type="PANTHER" id="PTHR10724:SF7">
    <property type="entry name" value="SMALL RIBOSOMAL SUBUNIT PROTEIN BS1C"/>
    <property type="match status" value="1"/>
</dbReference>
<proteinExistence type="inferred from homology"/>
<dbReference type="Gene3D" id="2.40.50.140">
    <property type="entry name" value="Nucleic acid-binding proteins"/>
    <property type="match status" value="3"/>
</dbReference>
<dbReference type="AlphaFoldDB" id="A0A1U7J6L7"/>
<sequence>MTFSAEDFAKALEAHDYDFQVGSTVRGTVISFAPDGATVDIGGKSAAFLPIREAAVRPITSFDGVLEPGVEYSFQVIRDQDADGQVLLSIRKLQLKQLWNKLAQQAEESAVMEVKVTGFNKGGVTVDVEGMRGFVPRSHLGRTYENLEDAVGQRLTVGFLEVNPAANKLVMSARMAARSQMMSTLALGQLIEGTVASLKPFGAFVEFDGISGLLHIKQISKNYVESLPSVLKVGQPIKAVVVALDPEKNRISLSTKVLEKYPGEIIKEAEAVFEDAENRLNDVSRMLNDSEA</sequence>
<dbReference type="SUPFAM" id="SSF50249">
    <property type="entry name" value="Nucleic acid-binding proteins"/>
    <property type="match status" value="3"/>
</dbReference>